<evidence type="ECO:0000313" key="4">
    <source>
        <dbReference type="EMBL" id="OQQ78463.1"/>
    </source>
</evidence>
<dbReference type="Gene3D" id="1.20.120.1850">
    <property type="entry name" value="Ebh helix bundles repeating unit (S and A modules)"/>
    <property type="match status" value="1"/>
</dbReference>
<dbReference type="Gene3D" id="1.20.5.420">
    <property type="entry name" value="Immunoglobulin FC, subunit C"/>
    <property type="match status" value="2"/>
</dbReference>
<dbReference type="SUPFAM" id="SSF46997">
    <property type="entry name" value="Bacterial immunoglobulin/albumin-binding domains"/>
    <property type="match status" value="3"/>
</dbReference>
<proteinExistence type="predicted"/>
<feature type="coiled-coil region" evidence="1">
    <location>
        <begin position="200"/>
        <end position="240"/>
    </location>
</feature>
<dbReference type="InterPro" id="IPR009063">
    <property type="entry name" value="Ig/albumin-bd_sf"/>
</dbReference>
<keyword evidence="1" id="KW-0175">Coiled coil</keyword>
<gene>
    <name evidence="4" type="ORF">B6U60_10620</name>
</gene>
<dbReference type="EMBL" id="NBEB01000181">
    <property type="protein sequence ID" value="OQQ78463.1"/>
    <property type="molecule type" value="Genomic_DNA"/>
</dbReference>
<dbReference type="Pfam" id="PF07554">
    <property type="entry name" value="FIVAR"/>
    <property type="match status" value="2"/>
</dbReference>
<dbReference type="AlphaFoldDB" id="A0A1V9QC77"/>
<dbReference type="InterPro" id="IPR002988">
    <property type="entry name" value="GA_module"/>
</dbReference>
<reference evidence="4 5" key="1">
    <citation type="submission" date="2017-03" db="EMBL/GenBank/DDBJ databases">
        <title>Phylogenomics and comparative genomics of Lactobacillus salivarius, a mammalian gut commensal.</title>
        <authorList>
            <person name="Harris H.M."/>
        </authorList>
    </citation>
    <scope>NUCLEOTIDE SEQUENCE [LARGE SCALE GENOMIC DNA]</scope>
    <source>
        <strain evidence="4 5">LMG 14477</strain>
    </source>
</reference>
<feature type="non-terminal residue" evidence="4">
    <location>
        <position position="244"/>
    </location>
</feature>
<feature type="coiled-coil region" evidence="1">
    <location>
        <begin position="72"/>
        <end position="132"/>
    </location>
</feature>
<sequence>MNEAQKKAAKAAVDAETDPSKVQGHVTDAANTDTAMKNLAEDSNLANVDEIEKGVNFTNADKDLQDKFKQAVQDAKDLLDKAKGTAKNAKEVKAVQDAIKDALDKLNGNQKLADAKDKAKQTVDNLPNLNEAQKKAAKAAVDAETDPGKVQGHVTDATNTDTAMKNLAGDKNLAKADEIEKGVNFTNADKDLQDKFKQAVQDAKDLLDKAKGAAKNAEEVKAVQNAIDQAKDNLNGKETDKSGL</sequence>
<dbReference type="Pfam" id="PF01468">
    <property type="entry name" value="GA"/>
    <property type="match status" value="2"/>
</dbReference>
<feature type="domain" description="Extracellular matrix-binding protein ebh GA module" evidence="3">
    <location>
        <begin position="99"/>
        <end position="158"/>
    </location>
</feature>
<evidence type="ECO:0000259" key="3">
    <source>
        <dbReference type="SMART" id="SM00844"/>
    </source>
</evidence>
<evidence type="ECO:0000313" key="5">
    <source>
        <dbReference type="Proteomes" id="UP000192638"/>
    </source>
</evidence>
<dbReference type="InterPro" id="IPR020840">
    <property type="entry name" value="Extracell_matrix-bd_GA"/>
</dbReference>
<name>A0A1V9QC77_9LACO</name>
<organism evidence="4 5">
    <name type="scientific">Ligilactobacillus salivarius</name>
    <dbReference type="NCBI Taxonomy" id="1624"/>
    <lineage>
        <taxon>Bacteria</taxon>
        <taxon>Bacillati</taxon>
        <taxon>Bacillota</taxon>
        <taxon>Bacilli</taxon>
        <taxon>Lactobacillales</taxon>
        <taxon>Lactobacillaceae</taxon>
        <taxon>Ligilactobacillus</taxon>
    </lineage>
</organism>
<dbReference type="Proteomes" id="UP000192638">
    <property type="component" value="Unassembled WGS sequence"/>
</dbReference>
<comment type="caution">
    <text evidence="4">The sequence shown here is derived from an EMBL/GenBank/DDBJ whole genome shotgun (WGS) entry which is preliminary data.</text>
</comment>
<dbReference type="SMART" id="SM00844">
    <property type="entry name" value="GA"/>
    <property type="match status" value="1"/>
</dbReference>
<feature type="region of interest" description="Disordered" evidence="2">
    <location>
        <begin position="1"/>
        <end position="23"/>
    </location>
</feature>
<protein>
    <recommendedName>
        <fullName evidence="3">Extracellular matrix-binding protein ebh GA module domain-containing protein</fullName>
    </recommendedName>
</protein>
<evidence type="ECO:0000256" key="2">
    <source>
        <dbReference type="SAM" id="MobiDB-lite"/>
    </source>
</evidence>
<evidence type="ECO:0000256" key="1">
    <source>
        <dbReference type="SAM" id="Coils"/>
    </source>
</evidence>
<accession>A0A1V9QC77</accession>